<reference evidence="1 2" key="1">
    <citation type="journal article" date="2010" name="J. Bacteriol.">
        <title>Complete genome sequence of the aerobic facultative methanotroph Methylocella silvestris BL2.</title>
        <authorList>
            <person name="Chen Y."/>
            <person name="Crombie A."/>
            <person name="Rahman M.T."/>
            <person name="Dedysh S.N."/>
            <person name="Liesack W."/>
            <person name="Stott M.B."/>
            <person name="Alam M."/>
            <person name="Theisen A.R."/>
            <person name="Murrell J.C."/>
            <person name="Dunfield P.F."/>
        </authorList>
    </citation>
    <scope>NUCLEOTIDE SEQUENCE [LARGE SCALE GENOMIC DNA]</scope>
    <source>
        <strain evidence="2">DSM 15510 / CIP 108128 / LMG 27833 / NCIMB 13906 / BL2</strain>
    </source>
</reference>
<proteinExistence type="predicted"/>
<sequence length="212" mass="21467">MAIDRTTYSAVPVTASWARVSIAAHTVTNPQPCIQVVTNGDAVSIDAVQAETGAIPRSPIITATAATAARQFDNVTFAGTGVVEGTRAAIVFGWDALFGLIGNSASLGAGSEPTLAINATNANCSLPGIGSLVVFNTTRSAGVTYHSGCIFGVEQSFATDNGAAPTSAATASTWAAPTTMGMGVESAVLFGHVRSLAVYGELTPLSFKKQPS</sequence>
<dbReference type="Proteomes" id="UP000002257">
    <property type="component" value="Chromosome"/>
</dbReference>
<dbReference type="STRING" id="395965.Msil_1281"/>
<evidence type="ECO:0000313" key="1">
    <source>
        <dbReference type="EMBL" id="ACK50250.1"/>
    </source>
</evidence>
<accession>B8ER66</accession>
<dbReference type="AlphaFoldDB" id="B8ER66"/>
<name>B8ER66_METSB</name>
<dbReference type="KEGG" id="msl:Msil_1281"/>
<evidence type="ECO:0000313" key="2">
    <source>
        <dbReference type="Proteomes" id="UP000002257"/>
    </source>
</evidence>
<organism evidence="1 2">
    <name type="scientific">Methylocella silvestris (strain DSM 15510 / CIP 108128 / LMG 27833 / NCIMB 13906 / BL2)</name>
    <dbReference type="NCBI Taxonomy" id="395965"/>
    <lineage>
        <taxon>Bacteria</taxon>
        <taxon>Pseudomonadati</taxon>
        <taxon>Pseudomonadota</taxon>
        <taxon>Alphaproteobacteria</taxon>
        <taxon>Hyphomicrobiales</taxon>
        <taxon>Beijerinckiaceae</taxon>
        <taxon>Methylocella</taxon>
    </lineage>
</organism>
<keyword evidence="2" id="KW-1185">Reference proteome</keyword>
<dbReference type="HOGENOM" id="CLU_1298570_0_0_5"/>
<protein>
    <submittedName>
        <fullName evidence="1">Uncharacterized protein</fullName>
    </submittedName>
</protein>
<gene>
    <name evidence="1" type="ordered locus">Msil_1281</name>
</gene>
<dbReference type="EMBL" id="CP001280">
    <property type="protein sequence ID" value="ACK50250.1"/>
    <property type="molecule type" value="Genomic_DNA"/>
</dbReference>